<protein>
    <submittedName>
        <fullName evidence="2">Uncharacterized protein</fullName>
    </submittedName>
</protein>
<dbReference type="InterPro" id="IPR049804">
    <property type="entry name" value="Choice_anch_L"/>
</dbReference>
<feature type="signal peptide" evidence="1">
    <location>
        <begin position="1"/>
        <end position="20"/>
    </location>
</feature>
<evidence type="ECO:0000313" key="3">
    <source>
        <dbReference type="Proteomes" id="UP000004374"/>
    </source>
</evidence>
<sequence>MKLRNLVAALSLAAMLPAQAAVIGVEVMTSANNAASAQSAIYQSALFSNGVHSVGIAGGIFLSTGTANLADSNTSSSLSFSTGTGSDTDLSALLAANGAPSTTTNDVNFLEFQFSVAAGFNAISLDFIFVISSGDGYTAAAFSKRRH</sequence>
<proteinExistence type="predicted"/>
<evidence type="ECO:0000256" key="1">
    <source>
        <dbReference type="SAM" id="SignalP"/>
    </source>
</evidence>
<accession>I1E271</accession>
<dbReference type="EMBL" id="BAFK01000027">
    <property type="protein sequence ID" value="GAB60399.1"/>
    <property type="molecule type" value="Genomic_DNA"/>
</dbReference>
<dbReference type="AlphaFoldDB" id="I1E271"/>
<evidence type="ECO:0000313" key="2">
    <source>
        <dbReference type="EMBL" id="GAB60399.1"/>
    </source>
</evidence>
<dbReference type="Proteomes" id="UP000004374">
    <property type="component" value="Unassembled WGS sequence"/>
</dbReference>
<dbReference type="STRING" id="562729.RNAN_3423"/>
<dbReference type="NCBIfam" id="NF038133">
    <property type="entry name" value="choice_anch_L"/>
    <property type="match status" value="1"/>
</dbReference>
<name>I1E271_9GAMM</name>
<feature type="chain" id="PRO_5003639695" evidence="1">
    <location>
        <begin position="21"/>
        <end position="147"/>
    </location>
</feature>
<keyword evidence="1" id="KW-0732">Signal</keyword>
<gene>
    <name evidence="2" type="ORF">RNAN_3423</name>
</gene>
<keyword evidence="3" id="KW-1185">Reference proteome</keyword>
<dbReference type="RefSeq" id="WP_008223920.1">
    <property type="nucleotide sequence ID" value="NZ_BAFK01000027.1"/>
</dbReference>
<reference evidence="2 3" key="1">
    <citation type="journal article" date="2012" name="J. Bacteriol.">
        <title>Genome Sequence of the Protease-Producing Bacterium Rheinheimera nanhaiensis E407-8T, Isolated from Deep-Sea Sediment of the South China Sea.</title>
        <authorList>
            <person name="Zhang X.-Y."/>
            <person name="Zhang Y.-J."/>
            <person name="Qin Q.-L."/>
            <person name="Xie B.-B."/>
            <person name="Chen X.-L."/>
            <person name="Zhou B.-C."/>
            <person name="Zhang Y.-Z."/>
        </authorList>
    </citation>
    <scope>NUCLEOTIDE SEQUENCE [LARGE SCALE GENOMIC DNA]</scope>
    <source>
        <strain evidence="2 3">E407-8</strain>
    </source>
</reference>
<organism evidence="2 3">
    <name type="scientific">Rheinheimera nanhaiensis E407-8</name>
    <dbReference type="NCBI Taxonomy" id="562729"/>
    <lineage>
        <taxon>Bacteria</taxon>
        <taxon>Pseudomonadati</taxon>
        <taxon>Pseudomonadota</taxon>
        <taxon>Gammaproteobacteria</taxon>
        <taxon>Chromatiales</taxon>
        <taxon>Chromatiaceae</taxon>
        <taxon>Rheinheimera</taxon>
    </lineage>
</organism>
<comment type="caution">
    <text evidence="2">The sequence shown here is derived from an EMBL/GenBank/DDBJ whole genome shotgun (WGS) entry which is preliminary data.</text>
</comment>